<organism evidence="3 4">
    <name type="scientific">Asticcacaulis endophyticus</name>
    <dbReference type="NCBI Taxonomy" id="1395890"/>
    <lineage>
        <taxon>Bacteria</taxon>
        <taxon>Pseudomonadati</taxon>
        <taxon>Pseudomonadota</taxon>
        <taxon>Alphaproteobacteria</taxon>
        <taxon>Caulobacterales</taxon>
        <taxon>Caulobacteraceae</taxon>
        <taxon>Asticcacaulis</taxon>
    </lineage>
</organism>
<keyword evidence="2" id="KW-0812">Transmembrane</keyword>
<proteinExistence type="predicted"/>
<dbReference type="AlphaFoldDB" id="A0A918QHK5"/>
<feature type="transmembrane region" description="Helical" evidence="2">
    <location>
        <begin position="32"/>
        <end position="55"/>
    </location>
</feature>
<keyword evidence="2" id="KW-0472">Membrane</keyword>
<sequence length="56" mass="5956">MSDQTPPSAPNAPQNCPREYQDDYIGQQSPKLGAPLIIALMIAGIIGAAYAVMYFG</sequence>
<dbReference type="EMBL" id="BMZB01000010">
    <property type="protein sequence ID" value="GGZ46045.1"/>
    <property type="molecule type" value="Genomic_DNA"/>
</dbReference>
<name>A0A918QHK5_9CAUL</name>
<evidence type="ECO:0000256" key="1">
    <source>
        <dbReference type="SAM" id="MobiDB-lite"/>
    </source>
</evidence>
<accession>A0A918QHK5</accession>
<protein>
    <submittedName>
        <fullName evidence="3">Uncharacterized protein</fullName>
    </submittedName>
</protein>
<feature type="compositionally biased region" description="Polar residues" evidence="1">
    <location>
        <begin position="1"/>
        <end position="14"/>
    </location>
</feature>
<keyword evidence="4" id="KW-1185">Reference proteome</keyword>
<dbReference type="RefSeq" id="WP_189489261.1">
    <property type="nucleotide sequence ID" value="NZ_BMZB01000010.1"/>
</dbReference>
<comment type="caution">
    <text evidence="3">The sequence shown here is derived from an EMBL/GenBank/DDBJ whole genome shotgun (WGS) entry which is preliminary data.</text>
</comment>
<reference evidence="3" key="2">
    <citation type="submission" date="2020-09" db="EMBL/GenBank/DDBJ databases">
        <authorList>
            <person name="Sun Q."/>
            <person name="Kim S."/>
        </authorList>
    </citation>
    <scope>NUCLEOTIDE SEQUENCE</scope>
    <source>
        <strain evidence="3">KCTC 32296</strain>
    </source>
</reference>
<evidence type="ECO:0000313" key="3">
    <source>
        <dbReference type="EMBL" id="GGZ46045.1"/>
    </source>
</evidence>
<reference evidence="3" key="1">
    <citation type="journal article" date="2014" name="Int. J. Syst. Evol. Microbiol.">
        <title>Complete genome sequence of Corynebacterium casei LMG S-19264T (=DSM 44701T), isolated from a smear-ripened cheese.</title>
        <authorList>
            <consortium name="US DOE Joint Genome Institute (JGI-PGF)"/>
            <person name="Walter F."/>
            <person name="Albersmeier A."/>
            <person name="Kalinowski J."/>
            <person name="Ruckert C."/>
        </authorList>
    </citation>
    <scope>NUCLEOTIDE SEQUENCE</scope>
    <source>
        <strain evidence="3">KCTC 32296</strain>
    </source>
</reference>
<feature type="region of interest" description="Disordered" evidence="1">
    <location>
        <begin position="1"/>
        <end position="24"/>
    </location>
</feature>
<evidence type="ECO:0000256" key="2">
    <source>
        <dbReference type="SAM" id="Phobius"/>
    </source>
</evidence>
<dbReference type="Proteomes" id="UP000662572">
    <property type="component" value="Unassembled WGS sequence"/>
</dbReference>
<gene>
    <name evidence="3" type="ORF">GCM10011273_35870</name>
</gene>
<evidence type="ECO:0000313" key="4">
    <source>
        <dbReference type="Proteomes" id="UP000662572"/>
    </source>
</evidence>
<keyword evidence="2" id="KW-1133">Transmembrane helix</keyword>